<sequence>MRSAEYDREQVLTNAMEVFRNKGYAKATMQELVAATGLHPGSLYGAFGNKRGLLLAAVDHYVDSRRLQRRELMAAGSPLAGIRAYLIHLANELTQCTCLVTRTVMELDQDDEVRERLARVYQDLEADLAGAVHAAIEQGQLPPAEVATLSAYLLVGVQGLVTFAQCRRDPALSMAVVEQLLAGLAAR</sequence>
<dbReference type="RefSeq" id="WP_005352796.1">
    <property type="nucleotide sequence ID" value="NZ_APVG01000023.1"/>
</dbReference>
<evidence type="ECO:0000256" key="3">
    <source>
        <dbReference type="ARBA" id="ARBA00023163"/>
    </source>
</evidence>
<feature type="domain" description="HTH tetR-type" evidence="5">
    <location>
        <begin position="5"/>
        <end position="65"/>
    </location>
</feature>
<dbReference type="InterPro" id="IPR036271">
    <property type="entry name" value="Tet_transcr_reg_TetR-rel_C_sf"/>
</dbReference>
<protein>
    <submittedName>
        <fullName evidence="6">TetR family transcriptional regulator</fullName>
    </submittedName>
</protein>
<dbReference type="Gene3D" id="1.10.357.10">
    <property type="entry name" value="Tetracycline Repressor, domain 2"/>
    <property type="match status" value="1"/>
</dbReference>
<evidence type="ECO:0000256" key="2">
    <source>
        <dbReference type="ARBA" id="ARBA00023125"/>
    </source>
</evidence>
<proteinExistence type="predicted"/>
<dbReference type="PANTHER" id="PTHR47506:SF8">
    <property type="entry name" value="REPRESSOR OF PUTATIVE XENOBIOTIC REDUCTASE TETR FAMILY-RELATED"/>
    <property type="match status" value="1"/>
</dbReference>
<reference evidence="6 7" key="1">
    <citation type="journal article" date="2013" name="Genome Announc.">
        <title>Draft Genome Sequence of the Aeromonas diversa Type Strain.</title>
        <authorList>
            <person name="Farfan M."/>
            <person name="Spataro N."/>
            <person name="Sanglas A."/>
            <person name="Albarral V."/>
            <person name="Loren J.G."/>
            <person name="Bosch E."/>
            <person name="Fuste M.C."/>
        </authorList>
    </citation>
    <scope>NUCLEOTIDE SEQUENCE [LARGE SCALE GENOMIC DNA]</scope>
    <source>
        <strain evidence="6 7">2478-85</strain>
    </source>
</reference>
<dbReference type="OrthoDB" id="270177at2"/>
<evidence type="ECO:0000259" key="5">
    <source>
        <dbReference type="PROSITE" id="PS50977"/>
    </source>
</evidence>
<dbReference type="InterPro" id="IPR009057">
    <property type="entry name" value="Homeodomain-like_sf"/>
</dbReference>
<keyword evidence="1" id="KW-0805">Transcription regulation</keyword>
<organism evidence="6 7">
    <name type="scientific">Aeromonas diversa CDC 2478-85</name>
    <dbReference type="NCBI Taxonomy" id="1268237"/>
    <lineage>
        <taxon>Bacteria</taxon>
        <taxon>Pseudomonadati</taxon>
        <taxon>Pseudomonadota</taxon>
        <taxon>Gammaproteobacteria</taxon>
        <taxon>Aeromonadales</taxon>
        <taxon>Aeromonadaceae</taxon>
        <taxon>Aeromonas</taxon>
    </lineage>
</organism>
<dbReference type="eggNOG" id="COG1309">
    <property type="taxonomic scope" value="Bacteria"/>
</dbReference>
<evidence type="ECO:0000256" key="4">
    <source>
        <dbReference type="PROSITE-ProRule" id="PRU00335"/>
    </source>
</evidence>
<dbReference type="Pfam" id="PF16925">
    <property type="entry name" value="TetR_C_13"/>
    <property type="match status" value="1"/>
</dbReference>
<keyword evidence="7" id="KW-1185">Reference proteome</keyword>
<dbReference type="InterPro" id="IPR023772">
    <property type="entry name" value="DNA-bd_HTH_TetR-type_CS"/>
</dbReference>
<comment type="caution">
    <text evidence="6">The sequence shown here is derived from an EMBL/GenBank/DDBJ whole genome shotgun (WGS) entry which is preliminary data.</text>
</comment>
<dbReference type="Pfam" id="PF00440">
    <property type="entry name" value="TetR_N"/>
    <property type="match status" value="1"/>
</dbReference>
<dbReference type="PROSITE" id="PS50977">
    <property type="entry name" value="HTH_TETR_2"/>
    <property type="match status" value="1"/>
</dbReference>
<dbReference type="PATRIC" id="fig|1268237.3.peg.1976"/>
<dbReference type="Gene3D" id="1.10.10.60">
    <property type="entry name" value="Homeodomain-like"/>
    <property type="match status" value="1"/>
</dbReference>
<dbReference type="Proteomes" id="UP000023775">
    <property type="component" value="Unassembled WGS sequence"/>
</dbReference>
<dbReference type="PANTHER" id="PTHR47506">
    <property type="entry name" value="TRANSCRIPTIONAL REGULATORY PROTEIN"/>
    <property type="match status" value="1"/>
</dbReference>
<dbReference type="PROSITE" id="PS01081">
    <property type="entry name" value="HTH_TETR_1"/>
    <property type="match status" value="1"/>
</dbReference>
<dbReference type="GO" id="GO:0003677">
    <property type="term" value="F:DNA binding"/>
    <property type="evidence" value="ECO:0007669"/>
    <property type="project" value="UniProtKB-UniRule"/>
</dbReference>
<dbReference type="AlphaFoldDB" id="N9VK25"/>
<dbReference type="EMBL" id="APVG01000023">
    <property type="protein sequence ID" value="ENY71988.1"/>
    <property type="molecule type" value="Genomic_DNA"/>
</dbReference>
<dbReference type="SUPFAM" id="SSF46689">
    <property type="entry name" value="Homeodomain-like"/>
    <property type="match status" value="1"/>
</dbReference>
<dbReference type="PRINTS" id="PR00455">
    <property type="entry name" value="HTHTETR"/>
</dbReference>
<name>N9VK25_9GAMM</name>
<feature type="DNA-binding region" description="H-T-H motif" evidence="4">
    <location>
        <begin position="28"/>
        <end position="47"/>
    </location>
</feature>
<gene>
    <name evidence="6" type="ORF">G114_10045</name>
</gene>
<dbReference type="InterPro" id="IPR001647">
    <property type="entry name" value="HTH_TetR"/>
</dbReference>
<dbReference type="InterPro" id="IPR011075">
    <property type="entry name" value="TetR_C"/>
</dbReference>
<keyword evidence="3" id="KW-0804">Transcription</keyword>
<keyword evidence="2 4" id="KW-0238">DNA-binding</keyword>
<evidence type="ECO:0000256" key="1">
    <source>
        <dbReference type="ARBA" id="ARBA00023015"/>
    </source>
</evidence>
<accession>N9VK25</accession>
<evidence type="ECO:0000313" key="6">
    <source>
        <dbReference type="EMBL" id="ENY71988.1"/>
    </source>
</evidence>
<dbReference type="SUPFAM" id="SSF48498">
    <property type="entry name" value="Tetracyclin repressor-like, C-terminal domain"/>
    <property type="match status" value="1"/>
</dbReference>
<evidence type="ECO:0000313" key="7">
    <source>
        <dbReference type="Proteomes" id="UP000023775"/>
    </source>
</evidence>